<name>A0A1W1DL86_9ZZZZ</name>
<dbReference type="Pfam" id="PF23493">
    <property type="entry name" value="CysS_C"/>
    <property type="match status" value="1"/>
</dbReference>
<dbReference type="CDD" id="cd07963">
    <property type="entry name" value="Anticodon_Ia_Cys"/>
    <property type="match status" value="1"/>
</dbReference>
<reference evidence="10" key="1">
    <citation type="submission" date="2016-10" db="EMBL/GenBank/DDBJ databases">
        <authorList>
            <person name="de Groot N.N."/>
        </authorList>
    </citation>
    <scope>NUCLEOTIDE SEQUENCE</scope>
</reference>
<dbReference type="Pfam" id="PF01406">
    <property type="entry name" value="tRNA-synt_1e"/>
    <property type="match status" value="1"/>
</dbReference>
<evidence type="ECO:0000256" key="7">
    <source>
        <dbReference type="ARBA" id="ARBA00022833"/>
    </source>
</evidence>
<keyword evidence="6" id="KW-0547">Nucleotide-binding</keyword>
<evidence type="ECO:0000259" key="9">
    <source>
        <dbReference type="SMART" id="SM00840"/>
    </source>
</evidence>
<gene>
    <name evidence="10" type="ORF">MNB_SUP05-12-11</name>
</gene>
<protein>
    <recommendedName>
        <fullName evidence="3">Cysteine--tRNA ligase</fullName>
    </recommendedName>
</protein>
<comment type="cofactor">
    <cofactor evidence="1">
        <name>Zn(2+)</name>
        <dbReference type="ChEBI" id="CHEBI:29105"/>
    </cofactor>
</comment>
<dbReference type="EMBL" id="FPHT01000220">
    <property type="protein sequence ID" value="SFV82067.1"/>
    <property type="molecule type" value="Genomic_DNA"/>
</dbReference>
<evidence type="ECO:0000256" key="4">
    <source>
        <dbReference type="ARBA" id="ARBA00022598"/>
    </source>
</evidence>
<organism evidence="10">
    <name type="scientific">hydrothermal vent metagenome</name>
    <dbReference type="NCBI Taxonomy" id="652676"/>
    <lineage>
        <taxon>unclassified sequences</taxon>
        <taxon>metagenomes</taxon>
        <taxon>ecological metagenomes</taxon>
    </lineage>
</organism>
<dbReference type="SUPFAM" id="SSF52374">
    <property type="entry name" value="Nucleotidylyl transferase"/>
    <property type="match status" value="1"/>
</dbReference>
<keyword evidence="8" id="KW-0067">ATP-binding</keyword>
<evidence type="ECO:0000256" key="8">
    <source>
        <dbReference type="ARBA" id="ARBA00022840"/>
    </source>
</evidence>
<dbReference type="GO" id="GO:0005829">
    <property type="term" value="C:cytosol"/>
    <property type="evidence" value="ECO:0007669"/>
    <property type="project" value="TreeGrafter"/>
</dbReference>
<dbReference type="InterPro" id="IPR014729">
    <property type="entry name" value="Rossmann-like_a/b/a_fold"/>
</dbReference>
<keyword evidence="5" id="KW-0479">Metal-binding</keyword>
<accession>A0A1W1DL86</accession>
<dbReference type="Gene3D" id="1.20.120.1910">
    <property type="entry name" value="Cysteine-tRNA ligase, C-terminal anti-codon recognition domain"/>
    <property type="match status" value="1"/>
</dbReference>
<keyword evidence="10" id="KW-0030">Aminoacyl-tRNA synthetase</keyword>
<dbReference type="InterPro" id="IPR024909">
    <property type="entry name" value="Cys-tRNA/MSH_ligase"/>
</dbReference>
<dbReference type="PANTHER" id="PTHR10890:SF3">
    <property type="entry name" value="CYSTEINE--TRNA LIGASE, CYTOPLASMIC"/>
    <property type="match status" value="1"/>
</dbReference>
<dbReference type="GO" id="GO:0004817">
    <property type="term" value="F:cysteine-tRNA ligase activity"/>
    <property type="evidence" value="ECO:0007669"/>
    <property type="project" value="InterPro"/>
</dbReference>
<dbReference type="SMART" id="SM00840">
    <property type="entry name" value="DALR_2"/>
    <property type="match status" value="1"/>
</dbReference>
<dbReference type="Gene3D" id="3.40.50.620">
    <property type="entry name" value="HUPs"/>
    <property type="match status" value="1"/>
</dbReference>
<feature type="domain" description="Cysteinyl-tRNA synthetase class Ia DALR" evidence="9">
    <location>
        <begin position="134"/>
        <end position="195"/>
    </location>
</feature>
<dbReference type="AlphaFoldDB" id="A0A1W1DL86"/>
<keyword evidence="7" id="KW-0862">Zinc</keyword>
<proteinExistence type="predicted"/>
<comment type="subcellular location">
    <subcellularLocation>
        <location evidence="2">Cytoplasm</location>
    </subcellularLocation>
</comment>
<dbReference type="GO" id="GO:0006423">
    <property type="term" value="P:cysteinyl-tRNA aminoacylation"/>
    <property type="evidence" value="ECO:0007669"/>
    <property type="project" value="InterPro"/>
</dbReference>
<evidence type="ECO:0000256" key="1">
    <source>
        <dbReference type="ARBA" id="ARBA00001947"/>
    </source>
</evidence>
<dbReference type="GO" id="GO:0005524">
    <property type="term" value="F:ATP binding"/>
    <property type="evidence" value="ECO:0007669"/>
    <property type="project" value="UniProtKB-KW"/>
</dbReference>
<sequence length="251" mass="28372">MSTHHLGNHFDIHGGGMDLTFPHHENEIAQSEGAYDCTFVNTWMHVGFVNINDEKMSKSLNNFFTIRGVLESYDGETLRYFIMSSHYRSPLNFSDDNLNLAKSSLTRLYTAMRGLSASEAAMDEVSQRFDFEKRFNAALDDDFSTPIALSILFELSKLVNSERDKDIDQANALAQLLQKLGGYIGILQTNADDFLKQGIDLVDENIDAKIKQRDEARANKDFALSDQIRDELTELGVILEDSENGTSWRRG</sequence>
<evidence type="ECO:0000256" key="6">
    <source>
        <dbReference type="ARBA" id="ARBA00022741"/>
    </source>
</evidence>
<evidence type="ECO:0000256" key="5">
    <source>
        <dbReference type="ARBA" id="ARBA00022723"/>
    </source>
</evidence>
<dbReference type="InterPro" id="IPR009080">
    <property type="entry name" value="tRNAsynth_Ia_anticodon-bd"/>
</dbReference>
<dbReference type="GO" id="GO:0046872">
    <property type="term" value="F:metal ion binding"/>
    <property type="evidence" value="ECO:0007669"/>
    <property type="project" value="UniProtKB-KW"/>
</dbReference>
<evidence type="ECO:0000256" key="2">
    <source>
        <dbReference type="ARBA" id="ARBA00004496"/>
    </source>
</evidence>
<dbReference type="SUPFAM" id="SSF47323">
    <property type="entry name" value="Anticodon-binding domain of a subclass of class I aminoacyl-tRNA synthetases"/>
    <property type="match status" value="1"/>
</dbReference>
<dbReference type="InterPro" id="IPR056411">
    <property type="entry name" value="CysS_C"/>
</dbReference>
<dbReference type="PANTHER" id="PTHR10890">
    <property type="entry name" value="CYSTEINYL-TRNA SYNTHETASE"/>
    <property type="match status" value="1"/>
</dbReference>
<evidence type="ECO:0000313" key="10">
    <source>
        <dbReference type="EMBL" id="SFV82067.1"/>
    </source>
</evidence>
<dbReference type="InterPro" id="IPR032678">
    <property type="entry name" value="tRNA-synt_1_cat_dom"/>
</dbReference>
<evidence type="ECO:0000256" key="3">
    <source>
        <dbReference type="ARBA" id="ARBA00014738"/>
    </source>
</evidence>
<dbReference type="InterPro" id="IPR015273">
    <property type="entry name" value="Cys-tRNA-synt_Ia_DALR"/>
</dbReference>
<keyword evidence="4 10" id="KW-0436">Ligase</keyword>
<dbReference type="Pfam" id="PF09190">
    <property type="entry name" value="DALR_2"/>
    <property type="match status" value="1"/>
</dbReference>